<reference evidence="3" key="1">
    <citation type="submission" date="2017-09" db="EMBL/GenBank/DDBJ databases">
        <authorList>
            <person name="Feng G."/>
            <person name="Zhu H."/>
        </authorList>
    </citation>
    <scope>NUCLEOTIDE SEQUENCE [LARGE SCALE GENOMIC DNA]</scope>
    <source>
        <strain evidence="3">1PNM-20</strain>
    </source>
</reference>
<dbReference type="OrthoDB" id="9797456at2"/>
<sequence length="227" mass="23943">MGDRHLLDRPVWSALTTRRAEFATGGPLAHRLSPDMGLFAAAADASQPALAALARLVGPGEIVGTVEPAGWPAAPGLTPIRDARCVQMVADQVPVFEASADIVPLNESDAPAMLDLATRTEPGPFRAATHRFGGFVGVKQGGRLVAMAGRRLAVPGHVELSGVCTDPEHRGRGYARILSAHVARAIAAAGDRPFLHAYAGHGATIALYESLGFRIRTELDYRLFARG</sequence>
<dbReference type="Gene3D" id="3.40.630.30">
    <property type="match status" value="1"/>
</dbReference>
<dbReference type="GO" id="GO:0016747">
    <property type="term" value="F:acyltransferase activity, transferring groups other than amino-acyl groups"/>
    <property type="evidence" value="ECO:0007669"/>
    <property type="project" value="InterPro"/>
</dbReference>
<evidence type="ECO:0000313" key="2">
    <source>
        <dbReference type="EMBL" id="PAX07316.1"/>
    </source>
</evidence>
<dbReference type="InterPro" id="IPR013653">
    <property type="entry name" value="GCN5-like_dom"/>
</dbReference>
<evidence type="ECO:0000259" key="1">
    <source>
        <dbReference type="PROSITE" id="PS51186"/>
    </source>
</evidence>
<dbReference type="RefSeq" id="WP_095999139.1">
    <property type="nucleotide sequence ID" value="NZ_NSLI01000004.1"/>
</dbReference>
<proteinExistence type="predicted"/>
<feature type="domain" description="N-acetyltransferase" evidence="1">
    <location>
        <begin position="100"/>
        <end position="227"/>
    </location>
</feature>
<dbReference type="EMBL" id="NSLI01000004">
    <property type="protein sequence ID" value="PAX07316.1"/>
    <property type="molecule type" value="Genomic_DNA"/>
</dbReference>
<dbReference type="InterPro" id="IPR016181">
    <property type="entry name" value="Acyl_CoA_acyltransferase"/>
</dbReference>
<keyword evidence="2" id="KW-0808">Transferase</keyword>
<protein>
    <submittedName>
        <fullName evidence="2">GNAT family N-acetyltransferase</fullName>
    </submittedName>
</protein>
<dbReference type="InterPro" id="IPR000182">
    <property type="entry name" value="GNAT_dom"/>
</dbReference>
<dbReference type="Pfam" id="PF08445">
    <property type="entry name" value="FR47"/>
    <property type="match status" value="1"/>
</dbReference>
<name>A0A2A2SDI3_9SPHN</name>
<keyword evidence="3" id="KW-1185">Reference proteome</keyword>
<dbReference type="PROSITE" id="PS51186">
    <property type="entry name" value="GNAT"/>
    <property type="match status" value="1"/>
</dbReference>
<evidence type="ECO:0000313" key="3">
    <source>
        <dbReference type="Proteomes" id="UP000218151"/>
    </source>
</evidence>
<accession>A0A2A2SDI3</accession>
<dbReference type="AlphaFoldDB" id="A0A2A2SDI3"/>
<dbReference type="Proteomes" id="UP000218151">
    <property type="component" value="Unassembled WGS sequence"/>
</dbReference>
<dbReference type="SUPFAM" id="SSF55729">
    <property type="entry name" value="Acyl-CoA N-acyltransferases (Nat)"/>
    <property type="match status" value="1"/>
</dbReference>
<gene>
    <name evidence="2" type="ORF">CKY28_14965</name>
</gene>
<organism evidence="2 3">
    <name type="scientific">Sphingomonas lenta</name>
    <dbReference type="NCBI Taxonomy" id="1141887"/>
    <lineage>
        <taxon>Bacteria</taxon>
        <taxon>Pseudomonadati</taxon>
        <taxon>Pseudomonadota</taxon>
        <taxon>Alphaproteobacteria</taxon>
        <taxon>Sphingomonadales</taxon>
        <taxon>Sphingomonadaceae</taxon>
        <taxon>Sphingomonas</taxon>
    </lineage>
</organism>
<dbReference type="CDD" id="cd04301">
    <property type="entry name" value="NAT_SF"/>
    <property type="match status" value="1"/>
</dbReference>
<comment type="caution">
    <text evidence="2">The sequence shown here is derived from an EMBL/GenBank/DDBJ whole genome shotgun (WGS) entry which is preliminary data.</text>
</comment>